<proteinExistence type="predicted"/>
<dbReference type="InterPro" id="IPR037914">
    <property type="entry name" value="SpoVT-AbrB_sf"/>
</dbReference>
<dbReference type="Gene3D" id="2.10.260.10">
    <property type="match status" value="1"/>
</dbReference>
<gene>
    <name evidence="2" type="ORF">SAMN05421819_2320</name>
</gene>
<reference evidence="2 3" key="1">
    <citation type="submission" date="2016-10" db="EMBL/GenBank/DDBJ databases">
        <authorList>
            <person name="de Groot N.N."/>
        </authorList>
    </citation>
    <scope>NUCLEOTIDE SEQUENCE [LARGE SCALE GENOMIC DNA]</scope>
    <source>
        <strain evidence="2 3">DSM 22489</strain>
    </source>
</reference>
<organism evidence="2 3">
    <name type="scientific">Bryocella elongata</name>
    <dbReference type="NCBI Taxonomy" id="863522"/>
    <lineage>
        <taxon>Bacteria</taxon>
        <taxon>Pseudomonadati</taxon>
        <taxon>Acidobacteriota</taxon>
        <taxon>Terriglobia</taxon>
        <taxon>Terriglobales</taxon>
        <taxon>Acidobacteriaceae</taxon>
        <taxon>Bryocella</taxon>
    </lineage>
</organism>
<dbReference type="SMART" id="SM00966">
    <property type="entry name" value="SpoVT_AbrB"/>
    <property type="match status" value="1"/>
</dbReference>
<dbReference type="OrthoDB" id="5459182at2"/>
<feature type="domain" description="SpoVT-AbrB" evidence="1">
    <location>
        <begin position="8"/>
        <end position="53"/>
    </location>
</feature>
<accession>A0A1H5YJL4</accession>
<dbReference type="InterPro" id="IPR007159">
    <property type="entry name" value="SpoVT-AbrB_dom"/>
</dbReference>
<dbReference type="EMBL" id="FNVA01000003">
    <property type="protein sequence ID" value="SEG23566.1"/>
    <property type="molecule type" value="Genomic_DNA"/>
</dbReference>
<dbReference type="SUPFAM" id="SSF89447">
    <property type="entry name" value="AbrB/MazE/MraZ-like"/>
    <property type="match status" value="1"/>
</dbReference>
<dbReference type="AlphaFoldDB" id="A0A1H5YJL4"/>
<dbReference type="GO" id="GO:0003677">
    <property type="term" value="F:DNA binding"/>
    <property type="evidence" value="ECO:0007669"/>
    <property type="project" value="InterPro"/>
</dbReference>
<evidence type="ECO:0000313" key="3">
    <source>
        <dbReference type="Proteomes" id="UP000236728"/>
    </source>
</evidence>
<evidence type="ECO:0000259" key="1">
    <source>
        <dbReference type="SMART" id="SM00966"/>
    </source>
</evidence>
<dbReference type="Proteomes" id="UP000236728">
    <property type="component" value="Unassembled WGS sequence"/>
</dbReference>
<name>A0A1H5YJL4_9BACT</name>
<protein>
    <recommendedName>
        <fullName evidence="1">SpoVT-AbrB domain-containing protein</fullName>
    </recommendedName>
</protein>
<evidence type="ECO:0000313" key="2">
    <source>
        <dbReference type="EMBL" id="SEG23566.1"/>
    </source>
</evidence>
<keyword evidence="3" id="KW-1185">Reference proteome</keyword>
<dbReference type="Pfam" id="PF04014">
    <property type="entry name" value="MazE_antitoxin"/>
    <property type="match status" value="1"/>
</dbReference>
<dbReference type="RefSeq" id="WP_103933181.1">
    <property type="nucleotide sequence ID" value="NZ_FNVA01000003.1"/>
</dbReference>
<sequence>MAIELKVRKVGNGYGVLLPKQFLEESGLEEGALLSLERVDGVYQLKPLDEEFTRQVEAFLRTEPLHRNTYRELAK</sequence>